<feature type="region of interest" description="Disordered" evidence="1">
    <location>
        <begin position="1264"/>
        <end position="1318"/>
    </location>
</feature>
<dbReference type="EMBL" id="GG662673">
    <property type="protein sequence ID" value="EAR96875.2"/>
    <property type="molecule type" value="Genomic_DNA"/>
</dbReference>
<keyword evidence="3" id="KW-1185">Reference proteome</keyword>
<gene>
    <name evidence="2" type="ORF">TTHERM_00193670</name>
</gene>
<feature type="compositionally biased region" description="Polar residues" evidence="1">
    <location>
        <begin position="207"/>
        <end position="217"/>
    </location>
</feature>
<feature type="compositionally biased region" description="Polar residues" evidence="1">
    <location>
        <begin position="1288"/>
        <end position="1300"/>
    </location>
</feature>
<feature type="compositionally biased region" description="Polar residues" evidence="1">
    <location>
        <begin position="142"/>
        <end position="164"/>
    </location>
</feature>
<sequence>MNKKNSSQLASPQQKKKIMTLQNDFDYKNSRDIQIANNNNNQTPGELYKKVVQQKLNQYFDRIDQSEKAYSNNKNYNKNEQPVMKNISYLQAREDHKKLKKDSNHKNEKYYAQNQYSQKKSAKQSQQYNVYDIKNYEYGEYSPQSDKQNWLQNQKQSNINQTNRENYEYKDQMNESEYQEKYLDYPENVYLQQQYQNKPQNQYKKQVSNVEQSSQRNYQKADAYENERGQFRNKQGSRQQLLYHDDSQDYQNKVNAFHKENLHQHSQKKLKLIEQTQDQAIDGIYEKYYKKKDNYLDASPYSQRYNPKVSDRQYYDNDKSQNSQNKQDNSECELSYEDILYQGNQSFEEGRHSQRSSNKNMDFGNNSQQANQFWNMRKHMHSRDNSNIKKSNNQDNSYLQNSYNDTKGKGFLSKSNYIDYDDSTEQQNQDRSRSQSQHDYQHPQTQRDQKQNNLEYNYYERSNSIDPNSYSYQDKSIRQRLQFEGTEKSLQREIKKNNYFQEGSQSRDNSQIFEQSQQIKKQPNKQSQQIMHEYNLTDQSNQSIGFQKQIQFEQTSQRNNKEKLLNDSQHPSSNLQQQFQQNQQQLFINQLIQNAHSAHQSLELDLQKISEENTLRKMRQQNRSQNNINQFQQNNLQQIQQIQQNSKLQQQPVQSDVNNIISQQNLLIQNLISQLLQVQAQQMVNTISKNNANQQSLLGVNNFGLSQSDYLKNQTGQGSQSNMQQINYLLQQQMQQQKSQNVLDSNLLQLINPINQQLLLNLLQAQEQFNQTNQSLKLNQQLNTQLLSEDILQGTLPRSMSNTQILNLQDNNLIQSPAKLVEDKLKDISEKQDTMSRRLDQILDYSKKKLNSSLSQKQIQSTYGLPNQNQAAETNQNAYNEQFINNNKQQQHNEQKNLPRSKSQLNVYDNSSQEIKDHHNKQSFQKFSKIMDDIIYKQEVTIKNLQRERKLSKIAKEQYENSQNSIQQTSTDEIVSKELSEIQHYIKNFQNSCNQIDSNKQKTKSTKDLMQNVKHVNDVLEKEQKGKNQIAYSNHAQQESNNVITQGISKPNTQRKRWGDDSTYNSSKQQHLNLNEVETPQGMINFRNEEQEEIEDIKHRFKQDFKKYLEKSNQKNIPPSKKEYSPSNKQKLFQKEGDSDFAEQVRPIYSNGSQTQQNIRSPKRWDIPQNKQSEQNKYQKNEQNEFQESYQMSKQPQEKKSPQQWTINWDNENQEDPKNSQKQTQSNLKRNYSRKEIQASTSPFANNSNLQPKQTLNNIFEQKNETQNQKGRSLSSHQKDDREHIKKQFQQYKPPTFSHQESFKPSEENHDEFEDTNYQNNNQANAYNIVFDGDNIDDVSKSKQSLADIFKSRKQELLDKLEDQRKKKVRDHSQQPSKTKEELAQIRKELLQQTRRRDLSANNNNNNTRQNQGSMSRGRQNSHNLDMSFELKNDQKNKSIKDPPPELLNRLIYGLKAKVDKKDYKKLTMKNYELLPEIKKKKEEEKKRQEMAERIKHKKEYEQKLRQRMKNSNLNRSQMQQSQIQSYNQLQYNQSYQQQQDQQLYQYQNYI</sequence>
<feature type="region of interest" description="Disordered" evidence="1">
    <location>
        <begin position="298"/>
        <end position="332"/>
    </location>
</feature>
<name>Q23KG8_TETTS</name>
<feature type="region of interest" description="Disordered" evidence="1">
    <location>
        <begin position="142"/>
        <end position="169"/>
    </location>
</feature>
<dbReference type="RefSeq" id="XP_001017120.2">
    <property type="nucleotide sequence ID" value="XM_001017120.2"/>
</dbReference>
<feature type="compositionally biased region" description="Basic and acidic residues" evidence="1">
    <location>
        <begin position="1277"/>
        <end position="1286"/>
    </location>
</feature>
<feature type="compositionally biased region" description="Basic and acidic residues" evidence="1">
    <location>
        <begin position="1378"/>
        <end position="1399"/>
    </location>
</feature>
<feature type="region of interest" description="Disordered" evidence="1">
    <location>
        <begin position="1361"/>
        <end position="1422"/>
    </location>
</feature>
<feature type="compositionally biased region" description="Polar residues" evidence="1">
    <location>
        <begin position="1220"/>
        <end position="1230"/>
    </location>
</feature>
<feature type="compositionally biased region" description="Basic and acidic residues" evidence="1">
    <location>
        <begin position="309"/>
        <end position="319"/>
    </location>
</feature>
<organism evidence="2 3">
    <name type="scientific">Tetrahymena thermophila (strain SB210)</name>
    <dbReference type="NCBI Taxonomy" id="312017"/>
    <lineage>
        <taxon>Eukaryota</taxon>
        <taxon>Sar</taxon>
        <taxon>Alveolata</taxon>
        <taxon>Ciliophora</taxon>
        <taxon>Intramacronucleata</taxon>
        <taxon>Oligohymenophorea</taxon>
        <taxon>Hymenostomatida</taxon>
        <taxon>Tetrahymenina</taxon>
        <taxon>Tetrahymenidae</taxon>
        <taxon>Tetrahymena</taxon>
    </lineage>
</organism>
<feature type="region of interest" description="Disordered" evidence="1">
    <location>
        <begin position="347"/>
        <end position="367"/>
    </location>
</feature>
<dbReference type="Proteomes" id="UP000009168">
    <property type="component" value="Unassembled WGS sequence"/>
</dbReference>
<dbReference type="GeneID" id="7844593"/>
<feature type="compositionally biased region" description="Basic and acidic residues" evidence="1">
    <location>
        <begin position="439"/>
        <end position="450"/>
    </location>
</feature>
<feature type="region of interest" description="Disordered" evidence="1">
    <location>
        <begin position="498"/>
        <end position="528"/>
    </location>
</feature>
<feature type="compositionally biased region" description="Polar residues" evidence="1">
    <location>
        <begin position="1150"/>
        <end position="1160"/>
    </location>
</feature>
<feature type="region of interest" description="Disordered" evidence="1">
    <location>
        <begin position="198"/>
        <end position="217"/>
    </location>
</feature>
<evidence type="ECO:0000313" key="3">
    <source>
        <dbReference type="Proteomes" id="UP000009168"/>
    </source>
</evidence>
<dbReference type="InParanoid" id="Q23KG8"/>
<feature type="compositionally biased region" description="Polar residues" evidence="1">
    <location>
        <begin position="1264"/>
        <end position="1276"/>
    </location>
</feature>
<feature type="region of interest" description="Disordered" evidence="1">
    <location>
        <begin position="1110"/>
        <end position="1232"/>
    </location>
</feature>
<proteinExistence type="predicted"/>
<feature type="region of interest" description="Disordered" evidence="1">
    <location>
        <begin position="1033"/>
        <end position="1068"/>
    </location>
</feature>
<feature type="compositionally biased region" description="Polar residues" evidence="1">
    <location>
        <begin position="1408"/>
        <end position="1422"/>
    </location>
</feature>
<dbReference type="KEGG" id="tet:TTHERM_00193670"/>
<reference evidence="3" key="1">
    <citation type="journal article" date="2006" name="PLoS Biol.">
        <title>Macronuclear genome sequence of the ciliate Tetrahymena thermophila, a model eukaryote.</title>
        <authorList>
            <person name="Eisen J.A."/>
            <person name="Coyne R.S."/>
            <person name="Wu M."/>
            <person name="Wu D."/>
            <person name="Thiagarajan M."/>
            <person name="Wortman J.R."/>
            <person name="Badger J.H."/>
            <person name="Ren Q."/>
            <person name="Amedeo P."/>
            <person name="Jones K.M."/>
            <person name="Tallon L.J."/>
            <person name="Delcher A.L."/>
            <person name="Salzberg S.L."/>
            <person name="Silva J.C."/>
            <person name="Haas B.J."/>
            <person name="Majoros W.H."/>
            <person name="Farzad M."/>
            <person name="Carlton J.M."/>
            <person name="Smith R.K. Jr."/>
            <person name="Garg J."/>
            <person name="Pearlman R.E."/>
            <person name="Karrer K.M."/>
            <person name="Sun L."/>
            <person name="Manning G."/>
            <person name="Elde N.C."/>
            <person name="Turkewitz A.P."/>
            <person name="Asai D.J."/>
            <person name="Wilkes D.E."/>
            <person name="Wang Y."/>
            <person name="Cai H."/>
            <person name="Collins K."/>
            <person name="Stewart B.A."/>
            <person name="Lee S.R."/>
            <person name="Wilamowska K."/>
            <person name="Weinberg Z."/>
            <person name="Ruzzo W.L."/>
            <person name="Wloga D."/>
            <person name="Gaertig J."/>
            <person name="Frankel J."/>
            <person name="Tsao C.-C."/>
            <person name="Gorovsky M.A."/>
            <person name="Keeling P.J."/>
            <person name="Waller R.F."/>
            <person name="Patron N.J."/>
            <person name="Cherry J.M."/>
            <person name="Stover N.A."/>
            <person name="Krieger C.J."/>
            <person name="del Toro C."/>
            <person name="Ryder H.F."/>
            <person name="Williamson S.C."/>
            <person name="Barbeau R.A."/>
            <person name="Hamilton E.P."/>
            <person name="Orias E."/>
        </authorList>
    </citation>
    <scope>NUCLEOTIDE SEQUENCE [LARGE SCALE GENOMIC DNA]</scope>
    <source>
        <strain evidence="3">SB210</strain>
    </source>
</reference>
<dbReference type="HOGENOM" id="CLU_246858_0_0_1"/>
<evidence type="ECO:0000313" key="2">
    <source>
        <dbReference type="EMBL" id="EAR96875.2"/>
    </source>
</evidence>
<feature type="compositionally biased region" description="Polar residues" evidence="1">
    <location>
        <begin position="388"/>
        <end position="405"/>
    </location>
</feature>
<feature type="compositionally biased region" description="Polar residues" evidence="1">
    <location>
        <begin position="355"/>
        <end position="367"/>
    </location>
</feature>
<protein>
    <submittedName>
        <fullName evidence="2">Endo-1,4-beta-xylanase xylA, putative</fullName>
    </submittedName>
</protein>
<accession>Q23KG8</accession>
<evidence type="ECO:0000256" key="1">
    <source>
        <dbReference type="SAM" id="MobiDB-lite"/>
    </source>
</evidence>
<feature type="region of interest" description="Disordered" evidence="1">
    <location>
        <begin position="379"/>
        <end position="452"/>
    </location>
</feature>
<feature type="compositionally biased region" description="Polar residues" evidence="1">
    <location>
        <begin position="1033"/>
        <end position="1052"/>
    </location>
</feature>